<dbReference type="EMBL" id="BSXT01002048">
    <property type="protein sequence ID" value="GMF46823.1"/>
    <property type="molecule type" value="Genomic_DNA"/>
</dbReference>
<protein>
    <submittedName>
        <fullName evidence="3">Unnamed protein product</fullName>
    </submittedName>
</protein>
<evidence type="ECO:0000313" key="4">
    <source>
        <dbReference type="Proteomes" id="UP001165121"/>
    </source>
</evidence>
<dbReference type="InterPro" id="IPR013103">
    <property type="entry name" value="RVT_2"/>
</dbReference>
<dbReference type="Proteomes" id="UP001165121">
    <property type="component" value="Unassembled WGS sequence"/>
</dbReference>
<keyword evidence="4" id="KW-1185">Reference proteome</keyword>
<dbReference type="Pfam" id="PF07727">
    <property type="entry name" value="RVT_2"/>
    <property type="match status" value="1"/>
</dbReference>
<dbReference type="SUPFAM" id="SSF53098">
    <property type="entry name" value="Ribonuclease H-like"/>
    <property type="match status" value="1"/>
</dbReference>
<reference evidence="3" key="1">
    <citation type="submission" date="2023-04" db="EMBL/GenBank/DDBJ databases">
        <title>Phytophthora fragariaefolia NBRC 109709.</title>
        <authorList>
            <person name="Ichikawa N."/>
            <person name="Sato H."/>
            <person name="Tonouchi N."/>
        </authorList>
    </citation>
    <scope>NUCLEOTIDE SEQUENCE</scope>
    <source>
        <strain evidence="3">NBRC 109709</strain>
    </source>
</reference>
<proteinExistence type="predicted"/>
<gene>
    <name evidence="3" type="ORF">Pfra01_001739400</name>
</gene>
<feature type="region of interest" description="Disordered" evidence="1">
    <location>
        <begin position="361"/>
        <end position="388"/>
    </location>
</feature>
<dbReference type="InterPro" id="IPR012337">
    <property type="entry name" value="RNaseH-like_sf"/>
</dbReference>
<dbReference type="GO" id="GO:0003676">
    <property type="term" value="F:nucleic acid binding"/>
    <property type="evidence" value="ECO:0007669"/>
    <property type="project" value="InterPro"/>
</dbReference>
<name>A0A9W6XX01_9STRA</name>
<organism evidence="3 4">
    <name type="scientific">Phytophthora fragariaefolia</name>
    <dbReference type="NCBI Taxonomy" id="1490495"/>
    <lineage>
        <taxon>Eukaryota</taxon>
        <taxon>Sar</taxon>
        <taxon>Stramenopiles</taxon>
        <taxon>Oomycota</taxon>
        <taxon>Peronosporomycetes</taxon>
        <taxon>Peronosporales</taxon>
        <taxon>Peronosporaceae</taxon>
        <taxon>Phytophthora</taxon>
    </lineage>
</organism>
<feature type="domain" description="Reverse transcriptase Ty1/copia-type" evidence="2">
    <location>
        <begin position="236"/>
        <end position="359"/>
    </location>
</feature>
<sequence>MYWITFIDYKTKNCRVFLTMTKDGATKQFEHFLVYFEKRFNCSAHWLRTDGGGEDKVVDSFCKTAGVRGQVSEVDNQPSNGKSERMHWTIMARHVQNIQTLNKNSNAQQLHQLDTESTEETDNSDKMKELASDDFSADVQPTPTAGKTARGKREGHNKHNPKSSDQSAVKNALKPTHGMLTRYGGLMAPRRELVCAVYRKDPPKMGLETMKSDDSIQWPAALESELTSLEGNKTCHLYDLKQTGRLWFMTLHDELIKGGFVQCATNTCMYIKEDKSGMTVVGVYVDDLLVMGRSDARVDELFRILVMLQSKGRSIVNKLLDMRLKYTPHGEYTLDQEATVDELLDMFGLQDAHSMPVPIGPENNNEIPGGGFPLPRENSAGGTSVKLL</sequence>
<evidence type="ECO:0000313" key="3">
    <source>
        <dbReference type="EMBL" id="GMF46823.1"/>
    </source>
</evidence>
<feature type="region of interest" description="Disordered" evidence="1">
    <location>
        <begin position="132"/>
        <end position="169"/>
    </location>
</feature>
<comment type="caution">
    <text evidence="3">The sequence shown here is derived from an EMBL/GenBank/DDBJ whole genome shotgun (WGS) entry which is preliminary data.</text>
</comment>
<evidence type="ECO:0000256" key="1">
    <source>
        <dbReference type="SAM" id="MobiDB-lite"/>
    </source>
</evidence>
<dbReference type="AlphaFoldDB" id="A0A9W6XX01"/>
<feature type="compositionally biased region" description="Basic residues" evidence="1">
    <location>
        <begin position="149"/>
        <end position="161"/>
    </location>
</feature>
<dbReference type="Gene3D" id="3.30.420.10">
    <property type="entry name" value="Ribonuclease H-like superfamily/Ribonuclease H"/>
    <property type="match status" value="1"/>
</dbReference>
<accession>A0A9W6XX01</accession>
<dbReference type="InterPro" id="IPR036397">
    <property type="entry name" value="RNaseH_sf"/>
</dbReference>
<evidence type="ECO:0000259" key="2">
    <source>
        <dbReference type="Pfam" id="PF07727"/>
    </source>
</evidence>